<gene>
    <name evidence="2" type="ORF">HKN21_11125</name>
</gene>
<accession>A0A7Y2EA78</accession>
<evidence type="ECO:0000256" key="1">
    <source>
        <dbReference type="SAM" id="Phobius"/>
    </source>
</evidence>
<sequence>MVAFTTIMGWILPIVLWFGITLGGRGILGRFKLTQCKVGDWGMGFLLGYTLYTTLLYFLGWIKVPYHPIVFVLA</sequence>
<organism evidence="2 3">
    <name type="scientific">Eiseniibacteriota bacterium</name>
    <dbReference type="NCBI Taxonomy" id="2212470"/>
    <lineage>
        <taxon>Bacteria</taxon>
        <taxon>Candidatus Eiseniibacteriota</taxon>
    </lineage>
</organism>
<evidence type="ECO:0000313" key="3">
    <source>
        <dbReference type="Proteomes" id="UP000547674"/>
    </source>
</evidence>
<evidence type="ECO:0000313" key="2">
    <source>
        <dbReference type="EMBL" id="NNF07302.1"/>
    </source>
</evidence>
<protein>
    <submittedName>
        <fullName evidence="2">Uncharacterized protein</fullName>
    </submittedName>
</protein>
<feature type="transmembrane region" description="Helical" evidence="1">
    <location>
        <begin position="6"/>
        <end position="28"/>
    </location>
</feature>
<proteinExistence type="predicted"/>
<reference evidence="2 3" key="1">
    <citation type="submission" date="2020-03" db="EMBL/GenBank/DDBJ databases">
        <title>Metabolic flexibility allows generalist bacteria to become dominant in a frequently disturbed ecosystem.</title>
        <authorList>
            <person name="Chen Y.-J."/>
            <person name="Leung P.M."/>
            <person name="Bay S.K."/>
            <person name="Hugenholtz P."/>
            <person name="Kessler A.J."/>
            <person name="Shelley G."/>
            <person name="Waite D.W."/>
            <person name="Cook P.L."/>
            <person name="Greening C."/>
        </authorList>
    </citation>
    <scope>NUCLEOTIDE SEQUENCE [LARGE SCALE GENOMIC DNA]</scope>
    <source>
        <strain evidence="2">SS_bin_28</strain>
    </source>
</reference>
<feature type="transmembrane region" description="Helical" evidence="1">
    <location>
        <begin position="40"/>
        <end position="62"/>
    </location>
</feature>
<dbReference type="EMBL" id="JABDJR010000446">
    <property type="protein sequence ID" value="NNF07302.1"/>
    <property type="molecule type" value="Genomic_DNA"/>
</dbReference>
<keyword evidence="1" id="KW-0812">Transmembrane</keyword>
<keyword evidence="1" id="KW-0472">Membrane</keyword>
<comment type="caution">
    <text evidence="2">The sequence shown here is derived from an EMBL/GenBank/DDBJ whole genome shotgun (WGS) entry which is preliminary data.</text>
</comment>
<keyword evidence="1" id="KW-1133">Transmembrane helix</keyword>
<name>A0A7Y2EA78_UNCEI</name>
<feature type="non-terminal residue" evidence="2">
    <location>
        <position position="74"/>
    </location>
</feature>
<dbReference type="AlphaFoldDB" id="A0A7Y2EA78"/>
<dbReference type="Proteomes" id="UP000547674">
    <property type="component" value="Unassembled WGS sequence"/>
</dbReference>